<evidence type="ECO:0000259" key="4">
    <source>
        <dbReference type="Pfam" id="PF09394"/>
    </source>
</evidence>
<dbReference type="SUPFAM" id="SSF141066">
    <property type="entry name" value="ICP-like"/>
    <property type="match status" value="1"/>
</dbReference>
<proteinExistence type="predicted"/>
<evidence type="ECO:0000256" key="2">
    <source>
        <dbReference type="ARBA" id="ARBA00022704"/>
    </source>
</evidence>
<dbReference type="InterPro" id="IPR036331">
    <property type="entry name" value="Chagasin-like_sf"/>
</dbReference>
<dbReference type="AlphaFoldDB" id="A0A4S2F2X8"/>
<dbReference type="OrthoDB" id="3556586at2"/>
<reference evidence="5 6" key="1">
    <citation type="submission" date="2019-04" db="EMBL/GenBank/DDBJ databases">
        <title>Microbes associate with the intestines of laboratory mice.</title>
        <authorList>
            <person name="Navarre W."/>
            <person name="Wong E."/>
            <person name="Huang K."/>
            <person name="Tropini C."/>
            <person name="Ng K."/>
            <person name="Yu B."/>
        </authorList>
    </citation>
    <scope>NUCLEOTIDE SEQUENCE [LARGE SCALE GENOMIC DNA]</scope>
    <source>
        <strain evidence="5 6">NM07_P-09</strain>
    </source>
</reference>
<protein>
    <recommendedName>
        <fullName evidence="4">Proteinase inhibitor I42 chagasin domain-containing protein</fullName>
    </recommendedName>
</protein>
<keyword evidence="2" id="KW-0789">Thiol protease inhibitor</keyword>
<organism evidence="5 6">
    <name type="scientific">Muricaecibacterium torontonense</name>
    <dbReference type="NCBI Taxonomy" id="3032871"/>
    <lineage>
        <taxon>Bacteria</taxon>
        <taxon>Bacillati</taxon>
        <taxon>Actinomycetota</taxon>
        <taxon>Coriobacteriia</taxon>
        <taxon>Coriobacteriales</taxon>
        <taxon>Atopobiaceae</taxon>
        <taxon>Muricaecibacterium</taxon>
    </lineage>
</organism>
<evidence type="ECO:0000313" key="5">
    <source>
        <dbReference type="EMBL" id="TGY62727.1"/>
    </source>
</evidence>
<evidence type="ECO:0000256" key="3">
    <source>
        <dbReference type="SAM" id="Phobius"/>
    </source>
</evidence>
<name>A0A4S2F2X8_9ACTN</name>
<keyword evidence="3" id="KW-1133">Transmembrane helix</keyword>
<accession>A0A4S2F2X8</accession>
<keyword evidence="1" id="KW-0646">Protease inhibitor</keyword>
<dbReference type="EMBL" id="SRYE01000002">
    <property type="protein sequence ID" value="TGY62727.1"/>
    <property type="molecule type" value="Genomic_DNA"/>
</dbReference>
<keyword evidence="3" id="KW-0812">Transmembrane</keyword>
<dbReference type="Gene3D" id="2.60.40.2020">
    <property type="match status" value="1"/>
</dbReference>
<keyword evidence="6" id="KW-1185">Reference proteome</keyword>
<dbReference type="InterPro" id="IPR018990">
    <property type="entry name" value="Prot_inh_I42_chagasin"/>
</dbReference>
<dbReference type="Pfam" id="PF09394">
    <property type="entry name" value="Inhibitor_I42"/>
    <property type="match status" value="1"/>
</dbReference>
<sequence>MELEVEAHYRLALSDYRYRYVVGLAKRGGPMMRQAAGKARIALAGIAAVAAAAFLITTFSQSPAKPTVTVQLPANEAAGYTWVCAVQPKGSFVTLEESYASDDASDPACGGIQTFVLQSQLEGDSSVSFACLDAGGNIDSTATYEFETVDATIVSRDTKAQISEKLLAPFQDEAQES</sequence>
<evidence type="ECO:0000313" key="6">
    <source>
        <dbReference type="Proteomes" id="UP000310263"/>
    </source>
</evidence>
<evidence type="ECO:0000256" key="1">
    <source>
        <dbReference type="ARBA" id="ARBA00022690"/>
    </source>
</evidence>
<comment type="caution">
    <text evidence="5">The sequence shown here is derived from an EMBL/GenBank/DDBJ whole genome shotgun (WGS) entry which is preliminary data.</text>
</comment>
<gene>
    <name evidence="5" type="ORF">E5334_04820</name>
</gene>
<feature type="domain" description="Proteinase inhibitor I42 chagasin" evidence="4">
    <location>
        <begin position="66"/>
        <end position="138"/>
    </location>
</feature>
<dbReference type="GO" id="GO:0004869">
    <property type="term" value="F:cysteine-type endopeptidase inhibitor activity"/>
    <property type="evidence" value="ECO:0007669"/>
    <property type="project" value="UniProtKB-KW"/>
</dbReference>
<dbReference type="Proteomes" id="UP000310263">
    <property type="component" value="Unassembled WGS sequence"/>
</dbReference>
<feature type="transmembrane region" description="Helical" evidence="3">
    <location>
        <begin position="41"/>
        <end position="59"/>
    </location>
</feature>
<keyword evidence="3" id="KW-0472">Membrane</keyword>